<dbReference type="Gene3D" id="3.40.190.10">
    <property type="entry name" value="Periplasmic binding protein-like II"/>
    <property type="match status" value="2"/>
</dbReference>
<feature type="chain" id="PRO_5046525839" evidence="3">
    <location>
        <begin position="24"/>
        <end position="317"/>
    </location>
</feature>
<keyword evidence="2 3" id="KW-0732">Signal</keyword>
<dbReference type="NCBIfam" id="TIGR04553">
    <property type="entry name" value="ABC_peri_selen"/>
    <property type="match status" value="1"/>
</dbReference>
<evidence type="ECO:0000256" key="2">
    <source>
        <dbReference type="ARBA" id="ARBA00022729"/>
    </source>
</evidence>
<dbReference type="InterPro" id="IPR005770">
    <property type="entry name" value="PhnD"/>
</dbReference>
<sequence>MQIQLLRSFVTLTLLFVASISSASPFGLSSVAAVVSTSAADSSSASSANPKTFVFSAIPDQDEANLQERFDKVAVYLQDQLGIEVRYIPVKSYSAAVTAFRNNQVQLAWFGGLSGVQARRLVPGSQAIAQGSEDPFFSSYIIAHSSTGIEPSDNLPAAIKGKTFTFGSKGSTSGRLMPEHFIRENLGDTPDQLFSKVGYSGDHSRTIALVQSGAYEVGAVNYKVWDKQLAAGEIDSNKVKVIWRTPSYPDYQWTVRGDVNDSWGPDFQARLTEALLGMDDPDLLASFPRSGFIAADNELYQPILDTAISVGIIDAGK</sequence>
<organism evidence="4 5">
    <name type="scientific">SAR92 clade bacterium H455</name>
    <dbReference type="NCBI Taxonomy" id="2974818"/>
    <lineage>
        <taxon>Bacteria</taxon>
        <taxon>Pseudomonadati</taxon>
        <taxon>Pseudomonadota</taxon>
        <taxon>Gammaproteobacteria</taxon>
        <taxon>Cellvibrionales</taxon>
        <taxon>Porticoccaceae</taxon>
        <taxon>SAR92 clade</taxon>
    </lineage>
</organism>
<dbReference type="Pfam" id="PF12974">
    <property type="entry name" value="Phosphonate-bd"/>
    <property type="match status" value="1"/>
</dbReference>
<name>A0ABY5TKV3_9GAMM</name>
<dbReference type="Proteomes" id="UP001059934">
    <property type="component" value="Chromosome"/>
</dbReference>
<evidence type="ECO:0000313" key="5">
    <source>
        <dbReference type="Proteomes" id="UP001059934"/>
    </source>
</evidence>
<evidence type="ECO:0000256" key="1">
    <source>
        <dbReference type="ARBA" id="ARBA00007162"/>
    </source>
</evidence>
<reference evidence="4" key="1">
    <citation type="submission" date="2022-08" db="EMBL/GenBank/DDBJ databases">
        <title>Catabolic pathway analysis in culturable SAR92 clade bacteria reveals their overlooked roles in DMSP degradation in coastal seas.</title>
        <authorList>
            <person name="He X."/>
            <person name="Zhang X."/>
            <person name="Zhang Y."/>
        </authorList>
    </citation>
    <scope>NUCLEOTIDE SEQUENCE</scope>
    <source>
        <strain evidence="4">H455</strain>
    </source>
</reference>
<protein>
    <submittedName>
        <fullName evidence="4">Selenate ABC transporter substrate-binding protein</fullName>
    </submittedName>
</protein>
<dbReference type="EMBL" id="CP103416">
    <property type="protein sequence ID" value="UVW33756.1"/>
    <property type="molecule type" value="Genomic_DNA"/>
</dbReference>
<evidence type="ECO:0000256" key="3">
    <source>
        <dbReference type="SAM" id="SignalP"/>
    </source>
</evidence>
<dbReference type="CDD" id="cd13572">
    <property type="entry name" value="PBP2_PnhD_2"/>
    <property type="match status" value="1"/>
</dbReference>
<gene>
    <name evidence="4" type="ORF">NYF23_06805</name>
</gene>
<evidence type="ECO:0000313" key="4">
    <source>
        <dbReference type="EMBL" id="UVW33756.1"/>
    </source>
</evidence>
<dbReference type="InterPro" id="IPR030836">
    <property type="entry name" value="ABC_peri_PhnD-like"/>
</dbReference>
<comment type="similarity">
    <text evidence="1">Belongs to the phosphate/phosphite/phosphonate binding protein family.</text>
</comment>
<keyword evidence="5" id="KW-1185">Reference proteome</keyword>
<dbReference type="PANTHER" id="PTHR35841">
    <property type="entry name" value="PHOSPHONATES-BINDING PERIPLASMIC PROTEIN"/>
    <property type="match status" value="1"/>
</dbReference>
<proteinExistence type="inferred from homology"/>
<dbReference type="PANTHER" id="PTHR35841:SF1">
    <property type="entry name" value="PHOSPHONATES-BINDING PERIPLASMIC PROTEIN"/>
    <property type="match status" value="1"/>
</dbReference>
<accession>A0ABY5TKV3</accession>
<feature type="signal peptide" evidence="3">
    <location>
        <begin position="1"/>
        <end position="23"/>
    </location>
</feature>
<dbReference type="SUPFAM" id="SSF53850">
    <property type="entry name" value="Periplasmic binding protein-like II"/>
    <property type="match status" value="1"/>
</dbReference>
<dbReference type="NCBIfam" id="TIGR01098">
    <property type="entry name" value="3A0109s03R"/>
    <property type="match status" value="1"/>
</dbReference>